<dbReference type="NCBIfam" id="NF040586">
    <property type="entry name" value="FxSxx_TPR"/>
    <property type="match status" value="1"/>
</dbReference>
<dbReference type="PANTHER" id="PTHR46082:SF6">
    <property type="entry name" value="AAA+ ATPASE DOMAIN-CONTAINING PROTEIN-RELATED"/>
    <property type="match status" value="1"/>
</dbReference>
<evidence type="ECO:0000313" key="4">
    <source>
        <dbReference type="EMBL" id="GIJ56166.1"/>
    </source>
</evidence>
<dbReference type="SUPFAM" id="SSF48452">
    <property type="entry name" value="TPR-like"/>
    <property type="match status" value="3"/>
</dbReference>
<dbReference type="AlphaFoldDB" id="A0A8J3Z6K9"/>
<sequence length="958" mass="106026">MPQEEFLIELELLYRAAGRPSYRRISTEIRRNDSMPDTVSHETVGAILRGEALARWSKVESVIRQLAAMAVHRPNVEEEVQRFHALWSEAVDSRQASPSAASRPVSPPTPRPVELPFDAAPGEFPSDVATGPAAATSIVPLGSVPQRNPGFTGRREVIDRIATTIDRSPWRPLVLYGLGGVGKTQLAAEFLHRYASRYAFVAWITAEDPSQVTATLASIGERLDWPVRFDMGQTVRTVLSRLESRPERWLIVYDNAGAPDEIQSLLPQAGGDLIITTRDAAWLDVGRPVEVDVFTRSESIELLNARCHEISFDDADQLADRLGDLPLALEQVAAMQSVTRTPVRHYLQQFDERALDILGSSPPGDYHTTVATSFTVAAEQVRRESPATAQLLELICCLGAEPISRTLLNAGGRQIAPPLGRLLDQLEILDEAIWRLRRYGLVKVVEDGEAVQVHRLVQAIVRDALPVAERKEAYINACRMLAAANPGQPTNPLTWDMHMRIGPHLRPARIAEVIERDVRQVLVEQAEFLYEVGDFEGCRRLCDEALQAWERHGVTDDEQVEFCFRRRVAALYELGEYMLASQGLEPRYRALVANPNFGLDHGATLELADMLAVMYRVTGEFDRALETDRSIVDSHRRGDGWDSEEAIDARNNLAVSLRATGDYRAAHDVDAELVELCRQRYGTHHQRTLLAMSNLARDLYGLGRYAAALDLQGPVWPAHRDLLGIKHPLVLAAWRTVVLGLRKTGELVRARDEGHRLFHTCLAHLGPLNRTTLAAMMTYANTLCAAGEVFRAVELAAQAVSRHSQVYRERDPNPFTLVAATNQAIVLRAVGERRRARHVGEASYRALRQALGQDHPYTIAAAVGVSNDLVLAHEEETARRLLAGTLENSRRVNGEEHPDTLICAINLGLLLGGEPTGDDGILAHSIDALRRTLGPDVPAVASAMAGRWVECDVEPPPV</sequence>
<gene>
    <name evidence="4" type="ORF">Vau01_036820</name>
</gene>
<dbReference type="InterPro" id="IPR056681">
    <property type="entry name" value="DUF7779"/>
</dbReference>
<reference evidence="4" key="1">
    <citation type="submission" date="2021-01" db="EMBL/GenBank/DDBJ databases">
        <title>Whole genome shotgun sequence of Virgisporangium aurantiacum NBRC 16421.</title>
        <authorList>
            <person name="Komaki H."/>
            <person name="Tamura T."/>
        </authorList>
    </citation>
    <scope>NUCLEOTIDE SEQUENCE</scope>
    <source>
        <strain evidence="4">NBRC 16421</strain>
    </source>
</reference>
<evidence type="ECO:0000256" key="1">
    <source>
        <dbReference type="SAM" id="MobiDB-lite"/>
    </source>
</evidence>
<dbReference type="EMBL" id="BOPG01000023">
    <property type="protein sequence ID" value="GIJ56166.1"/>
    <property type="molecule type" value="Genomic_DNA"/>
</dbReference>
<dbReference type="SUPFAM" id="SSF52540">
    <property type="entry name" value="P-loop containing nucleoside triphosphate hydrolases"/>
    <property type="match status" value="1"/>
</dbReference>
<dbReference type="InterPro" id="IPR002182">
    <property type="entry name" value="NB-ARC"/>
</dbReference>
<proteinExistence type="predicted"/>
<evidence type="ECO:0000259" key="3">
    <source>
        <dbReference type="Pfam" id="PF25000"/>
    </source>
</evidence>
<feature type="region of interest" description="Disordered" evidence="1">
    <location>
        <begin position="94"/>
        <end position="115"/>
    </location>
</feature>
<evidence type="ECO:0000313" key="5">
    <source>
        <dbReference type="Proteomes" id="UP000612585"/>
    </source>
</evidence>
<dbReference type="GO" id="GO:0043531">
    <property type="term" value="F:ADP binding"/>
    <property type="evidence" value="ECO:0007669"/>
    <property type="project" value="InterPro"/>
</dbReference>
<dbReference type="InterPro" id="IPR053137">
    <property type="entry name" value="NLR-like"/>
</dbReference>
<accession>A0A8J3Z6K9</accession>
<evidence type="ECO:0008006" key="6">
    <source>
        <dbReference type="Google" id="ProtNLM"/>
    </source>
</evidence>
<name>A0A8J3Z6K9_9ACTN</name>
<dbReference type="RefSeq" id="WP_203994001.1">
    <property type="nucleotide sequence ID" value="NZ_BOPG01000023.1"/>
</dbReference>
<dbReference type="Pfam" id="PF13424">
    <property type="entry name" value="TPR_12"/>
    <property type="match status" value="1"/>
</dbReference>
<dbReference type="Gene3D" id="3.40.50.300">
    <property type="entry name" value="P-loop containing nucleotide triphosphate hydrolases"/>
    <property type="match status" value="1"/>
</dbReference>
<comment type="caution">
    <text evidence="4">The sequence shown here is derived from an EMBL/GenBank/DDBJ whole genome shotgun (WGS) entry which is preliminary data.</text>
</comment>
<dbReference type="InterPro" id="IPR011990">
    <property type="entry name" value="TPR-like_helical_dom_sf"/>
</dbReference>
<protein>
    <recommendedName>
        <fullName evidence="6">Tetratricopeptide repeat-containing protein</fullName>
    </recommendedName>
</protein>
<dbReference type="Gene3D" id="1.25.40.10">
    <property type="entry name" value="Tetratricopeptide repeat domain"/>
    <property type="match status" value="2"/>
</dbReference>
<keyword evidence="5" id="KW-1185">Reference proteome</keyword>
<feature type="domain" description="DUF7779" evidence="3">
    <location>
        <begin position="383"/>
        <end position="466"/>
    </location>
</feature>
<feature type="domain" description="NB-ARC" evidence="2">
    <location>
        <begin position="159"/>
        <end position="305"/>
    </location>
</feature>
<dbReference type="Pfam" id="PF00931">
    <property type="entry name" value="NB-ARC"/>
    <property type="match status" value="1"/>
</dbReference>
<organism evidence="4 5">
    <name type="scientific">Virgisporangium aurantiacum</name>
    <dbReference type="NCBI Taxonomy" id="175570"/>
    <lineage>
        <taxon>Bacteria</taxon>
        <taxon>Bacillati</taxon>
        <taxon>Actinomycetota</taxon>
        <taxon>Actinomycetes</taxon>
        <taxon>Micromonosporales</taxon>
        <taxon>Micromonosporaceae</taxon>
        <taxon>Virgisporangium</taxon>
    </lineage>
</organism>
<dbReference type="PANTHER" id="PTHR46082">
    <property type="entry name" value="ATP/GTP-BINDING PROTEIN-RELATED"/>
    <property type="match status" value="1"/>
</dbReference>
<dbReference type="Pfam" id="PF25000">
    <property type="entry name" value="DUF7779"/>
    <property type="match status" value="1"/>
</dbReference>
<dbReference type="Proteomes" id="UP000612585">
    <property type="component" value="Unassembled WGS sequence"/>
</dbReference>
<evidence type="ECO:0000259" key="2">
    <source>
        <dbReference type="Pfam" id="PF00931"/>
    </source>
</evidence>
<feature type="compositionally biased region" description="Low complexity" evidence="1">
    <location>
        <begin position="94"/>
        <end position="104"/>
    </location>
</feature>
<dbReference type="InterPro" id="IPR027417">
    <property type="entry name" value="P-loop_NTPase"/>
</dbReference>
<dbReference type="Pfam" id="PF13374">
    <property type="entry name" value="TPR_10"/>
    <property type="match status" value="1"/>
</dbReference>